<reference evidence="2" key="1">
    <citation type="journal article" date="2019" name="Sci. Rep.">
        <title>Draft genome of Tanacetum cinerariifolium, the natural source of mosquito coil.</title>
        <authorList>
            <person name="Yamashiro T."/>
            <person name="Shiraishi A."/>
            <person name="Satake H."/>
            <person name="Nakayama K."/>
        </authorList>
    </citation>
    <scope>NUCLEOTIDE SEQUENCE</scope>
</reference>
<evidence type="ECO:0000256" key="1">
    <source>
        <dbReference type="SAM" id="MobiDB-lite"/>
    </source>
</evidence>
<feature type="region of interest" description="Disordered" evidence="1">
    <location>
        <begin position="13"/>
        <end position="39"/>
    </location>
</feature>
<organism evidence="2">
    <name type="scientific">Tanacetum cinerariifolium</name>
    <name type="common">Dalmatian daisy</name>
    <name type="synonym">Chrysanthemum cinerariifolium</name>
    <dbReference type="NCBI Taxonomy" id="118510"/>
    <lineage>
        <taxon>Eukaryota</taxon>
        <taxon>Viridiplantae</taxon>
        <taxon>Streptophyta</taxon>
        <taxon>Embryophyta</taxon>
        <taxon>Tracheophyta</taxon>
        <taxon>Spermatophyta</taxon>
        <taxon>Magnoliopsida</taxon>
        <taxon>eudicotyledons</taxon>
        <taxon>Gunneridae</taxon>
        <taxon>Pentapetalae</taxon>
        <taxon>asterids</taxon>
        <taxon>campanulids</taxon>
        <taxon>Asterales</taxon>
        <taxon>Asteraceae</taxon>
        <taxon>Asteroideae</taxon>
        <taxon>Anthemideae</taxon>
        <taxon>Anthemidinae</taxon>
        <taxon>Tanacetum</taxon>
    </lineage>
</organism>
<dbReference type="AlphaFoldDB" id="A0A699KPK0"/>
<gene>
    <name evidence="2" type="ORF">Tci_676978</name>
</gene>
<evidence type="ECO:0000313" key="2">
    <source>
        <dbReference type="EMBL" id="GFB05007.1"/>
    </source>
</evidence>
<name>A0A699KPK0_TANCI</name>
<dbReference type="EMBL" id="BKCJ010541288">
    <property type="protein sequence ID" value="GFB05007.1"/>
    <property type="molecule type" value="Genomic_DNA"/>
</dbReference>
<comment type="caution">
    <text evidence="2">The sequence shown here is derived from an EMBL/GenBank/DDBJ whole genome shotgun (WGS) entry which is preliminary data.</text>
</comment>
<proteinExistence type="predicted"/>
<protein>
    <submittedName>
        <fullName evidence="2">Uncharacterized protein</fullName>
    </submittedName>
</protein>
<sequence>MFAATTPIHIASISGHTNLRPPSPPPHLAVTTTPPQPLSLPPRYHHPPNRRLHVTAVNTIVTFDSRHLHLHHIHHLLLVNNSEPPPPLPRPPCHHLKGAFGFAYNSTMMVRLGWQKQQLGCVWF</sequence>
<accession>A0A699KPK0</accession>